<dbReference type="RefSeq" id="WP_080801470.1">
    <property type="nucleotide sequence ID" value="NZ_LT828542.1"/>
</dbReference>
<evidence type="ECO:0000313" key="5">
    <source>
        <dbReference type="Proteomes" id="UP000191931"/>
    </source>
</evidence>
<dbReference type="Gene3D" id="3.40.50.360">
    <property type="match status" value="1"/>
</dbReference>
<dbReference type="GO" id="GO:0016491">
    <property type="term" value="F:oxidoreductase activity"/>
    <property type="evidence" value="ECO:0007669"/>
    <property type="project" value="InterPro"/>
</dbReference>
<protein>
    <submittedName>
        <fullName evidence="4">Iron-sulfur flavoprotein</fullName>
    </submittedName>
</protein>
<evidence type="ECO:0000259" key="3">
    <source>
        <dbReference type="Pfam" id="PF03358"/>
    </source>
</evidence>
<dbReference type="Proteomes" id="UP000191931">
    <property type="component" value="Unassembled WGS sequence"/>
</dbReference>
<dbReference type="InterPro" id="IPR051796">
    <property type="entry name" value="ISF_SsuE-like"/>
</dbReference>
<evidence type="ECO:0000256" key="1">
    <source>
        <dbReference type="ARBA" id="ARBA00022630"/>
    </source>
</evidence>
<dbReference type="InterPro" id="IPR005025">
    <property type="entry name" value="FMN_Rdtase-like_dom"/>
</dbReference>
<evidence type="ECO:0000313" key="4">
    <source>
        <dbReference type="EMBL" id="SLM32064.1"/>
    </source>
</evidence>
<organism evidence="4 5">
    <name type="scientific">Desulfamplus magnetovallimortis</name>
    <dbReference type="NCBI Taxonomy" id="1246637"/>
    <lineage>
        <taxon>Bacteria</taxon>
        <taxon>Pseudomonadati</taxon>
        <taxon>Thermodesulfobacteriota</taxon>
        <taxon>Desulfobacteria</taxon>
        <taxon>Desulfobacterales</taxon>
        <taxon>Desulfobacteraceae</taxon>
        <taxon>Desulfamplus</taxon>
    </lineage>
</organism>
<dbReference type="OrthoDB" id="9790975at2"/>
<keyword evidence="5" id="KW-1185">Reference proteome</keyword>
<dbReference type="Pfam" id="PF03358">
    <property type="entry name" value="FMN_red"/>
    <property type="match status" value="1"/>
</dbReference>
<keyword evidence="1" id="KW-0285">Flavoprotein</keyword>
<dbReference type="AlphaFoldDB" id="A0A1W1HHW0"/>
<evidence type="ECO:0000256" key="2">
    <source>
        <dbReference type="ARBA" id="ARBA00022643"/>
    </source>
</evidence>
<keyword evidence="2" id="KW-0288">FMN</keyword>
<feature type="domain" description="NADPH-dependent FMN reductase-like" evidence="3">
    <location>
        <begin position="1"/>
        <end position="140"/>
    </location>
</feature>
<proteinExistence type="predicted"/>
<gene>
    <name evidence="4" type="primary">isf</name>
    <name evidence="4" type="ORF">MTBBW1_550014</name>
</gene>
<sequence length="235" mass="25921">MKILAISGSPRIEKRSSTLKLVKAVAENTGYDCDLVSLAGKKIQGCIGCMGCVDDNICKLKDDFTPLREKILEADAYILGGCNFFSTLNANMHCFLERWYQFRHKESSVLWGKPAVTVAAGGRLTGPVTAILEQFCMYNFIQVVGRADGLGANGCYFCGYGETCKVGAVYARYGAGFQLTEEDIPCVSKDEVCMEKARQAGKTLGKILRAGHDREKATKEVKDAFMEMMQFKNNR</sequence>
<dbReference type="SUPFAM" id="SSF52218">
    <property type="entry name" value="Flavoproteins"/>
    <property type="match status" value="1"/>
</dbReference>
<dbReference type="PANTHER" id="PTHR43278:SF1">
    <property type="entry name" value="IRON-SULFUR FLAVOPROTEIN MJ1083"/>
    <property type="match status" value="1"/>
</dbReference>
<dbReference type="EMBL" id="FWEV01000298">
    <property type="protein sequence ID" value="SLM32064.1"/>
    <property type="molecule type" value="Genomic_DNA"/>
</dbReference>
<reference evidence="4 5" key="1">
    <citation type="submission" date="2017-03" db="EMBL/GenBank/DDBJ databases">
        <authorList>
            <person name="Afonso C.L."/>
            <person name="Miller P.J."/>
            <person name="Scott M.A."/>
            <person name="Spackman E."/>
            <person name="Goraichik I."/>
            <person name="Dimitrov K.M."/>
            <person name="Suarez D.L."/>
            <person name="Swayne D.E."/>
        </authorList>
    </citation>
    <scope>NUCLEOTIDE SEQUENCE [LARGE SCALE GENOMIC DNA]</scope>
    <source>
        <strain evidence="4">PRJEB14757</strain>
    </source>
</reference>
<dbReference type="PANTHER" id="PTHR43278">
    <property type="entry name" value="NAD(P)H-DEPENDENT FMN-CONTAINING OXIDOREDUCTASE YWQN-RELATED"/>
    <property type="match status" value="1"/>
</dbReference>
<dbReference type="InterPro" id="IPR029039">
    <property type="entry name" value="Flavoprotein-like_sf"/>
</dbReference>
<accession>A0A1W1HHW0</accession>
<name>A0A1W1HHW0_9BACT</name>
<dbReference type="STRING" id="1246637.MTBBW1_550014"/>